<feature type="signal peptide" evidence="1">
    <location>
        <begin position="1"/>
        <end position="26"/>
    </location>
</feature>
<dbReference type="InterPro" id="IPR050266">
    <property type="entry name" value="AB_hydrolase_sf"/>
</dbReference>
<dbReference type="GO" id="GO:0016020">
    <property type="term" value="C:membrane"/>
    <property type="evidence" value="ECO:0007669"/>
    <property type="project" value="TreeGrafter"/>
</dbReference>
<dbReference type="PANTHER" id="PTHR43798:SF33">
    <property type="entry name" value="HYDROLASE, PUTATIVE (AFU_ORTHOLOGUE AFUA_2G14860)-RELATED"/>
    <property type="match status" value="1"/>
</dbReference>
<accession>A0A1G6QW84</accession>
<dbReference type="InterPro" id="IPR029058">
    <property type="entry name" value="AB_hydrolase_fold"/>
</dbReference>
<dbReference type="STRING" id="938405.SAMN02927895_02596"/>
<keyword evidence="4" id="KW-1185">Reference proteome</keyword>
<protein>
    <submittedName>
        <fullName evidence="3">Lysophospholipase, alpha-beta hydrolase superfamily</fullName>
    </submittedName>
</protein>
<organism evidence="3 4">
    <name type="scientific">Belnapia rosea</name>
    <dbReference type="NCBI Taxonomy" id="938405"/>
    <lineage>
        <taxon>Bacteria</taxon>
        <taxon>Pseudomonadati</taxon>
        <taxon>Pseudomonadota</taxon>
        <taxon>Alphaproteobacteria</taxon>
        <taxon>Acetobacterales</taxon>
        <taxon>Roseomonadaceae</taxon>
        <taxon>Belnapia</taxon>
    </lineage>
</organism>
<gene>
    <name evidence="3" type="ORF">SAMN04487779_1003207</name>
</gene>
<proteinExistence type="predicted"/>
<dbReference type="Gene3D" id="3.40.50.1820">
    <property type="entry name" value="alpha/beta hydrolase"/>
    <property type="match status" value="1"/>
</dbReference>
<evidence type="ECO:0000256" key="1">
    <source>
        <dbReference type="SAM" id="SignalP"/>
    </source>
</evidence>
<dbReference type="Proteomes" id="UP000198925">
    <property type="component" value="Unassembled WGS sequence"/>
</dbReference>
<dbReference type="GO" id="GO:0016787">
    <property type="term" value="F:hydrolase activity"/>
    <property type="evidence" value="ECO:0007669"/>
    <property type="project" value="UniProtKB-KW"/>
</dbReference>
<feature type="chain" id="PRO_5011740996" evidence="1">
    <location>
        <begin position="27"/>
        <end position="349"/>
    </location>
</feature>
<keyword evidence="3" id="KW-0378">Hydrolase</keyword>
<dbReference type="InterPro" id="IPR000073">
    <property type="entry name" value="AB_hydrolase_1"/>
</dbReference>
<name>A0A1G6QW84_9PROT</name>
<dbReference type="AlphaFoldDB" id="A0A1G6QW84"/>
<feature type="domain" description="AB hydrolase-1" evidence="2">
    <location>
        <begin position="64"/>
        <end position="190"/>
    </location>
</feature>
<dbReference type="Pfam" id="PF00561">
    <property type="entry name" value="Abhydrolase_1"/>
    <property type="match status" value="1"/>
</dbReference>
<keyword evidence="1" id="KW-0732">Signal</keyword>
<evidence type="ECO:0000313" key="4">
    <source>
        <dbReference type="Proteomes" id="UP000198925"/>
    </source>
</evidence>
<dbReference type="EMBL" id="FMZX01000003">
    <property type="protein sequence ID" value="SDC96503.1"/>
    <property type="molecule type" value="Genomic_DNA"/>
</dbReference>
<evidence type="ECO:0000259" key="2">
    <source>
        <dbReference type="Pfam" id="PF00561"/>
    </source>
</evidence>
<dbReference type="SUPFAM" id="SSF53474">
    <property type="entry name" value="alpha/beta-Hydrolases"/>
    <property type="match status" value="1"/>
</dbReference>
<evidence type="ECO:0000313" key="3">
    <source>
        <dbReference type="EMBL" id="SDC96503.1"/>
    </source>
</evidence>
<dbReference type="PANTHER" id="PTHR43798">
    <property type="entry name" value="MONOACYLGLYCEROL LIPASE"/>
    <property type="match status" value="1"/>
</dbReference>
<dbReference type="RefSeq" id="WP_090662703.1">
    <property type="nucleotide sequence ID" value="NZ_FMZX01000003.1"/>
</dbReference>
<reference evidence="3 4" key="1">
    <citation type="submission" date="2016-10" db="EMBL/GenBank/DDBJ databases">
        <authorList>
            <person name="de Groot N.N."/>
        </authorList>
    </citation>
    <scope>NUCLEOTIDE SEQUENCE [LARGE SCALE GENOMIC DNA]</scope>
    <source>
        <strain evidence="3 4">CPCC 100156</strain>
    </source>
</reference>
<sequence>MHRRALLAAPPAALAAATLLPATADAQGAPVQTEEFMVPSKDAGIELFLRNKRQEGVQPRPDRTLLFVHGATYPASTAFDLPLGGLSWMDYIAGRGFDVWCLDLRGYGRSSRPPEMGQPPEANPPLVRGETAVADIAAAAAFIRQRRGLPKIVHMGWSWGTSLMARFTADNPGLVERLVLYAPQWLREGPSPAAAGTSGELGAYRAITQAQARERWIAGVPEAKRAALIPPGWFEHWAGVTWASDPDGLRRNPPALRAPNGVLLDIREFWQAGNPFYDPSKITVPTLLVVAEWDRDTPPALANTLFPLLTASPGKRLVQLAEGTHTIIMERNRGALFQAVQVFLEEAIA</sequence>